<dbReference type="OrthoDB" id="10266980at2759"/>
<name>A0A2G5U1C7_9PELO</name>
<dbReference type="STRING" id="1611254.A0A2G5U1C7"/>
<feature type="transmembrane region" description="Helical" evidence="6">
    <location>
        <begin position="186"/>
        <end position="209"/>
    </location>
</feature>
<evidence type="ECO:0000313" key="9">
    <source>
        <dbReference type="Proteomes" id="UP000230233"/>
    </source>
</evidence>
<feature type="transmembrane region" description="Helical" evidence="6">
    <location>
        <begin position="154"/>
        <end position="174"/>
    </location>
</feature>
<dbReference type="Proteomes" id="UP000230233">
    <property type="component" value="Chromosome IV"/>
</dbReference>
<evidence type="ECO:0000256" key="2">
    <source>
        <dbReference type="ARBA" id="ARBA00022692"/>
    </source>
</evidence>
<dbReference type="EMBL" id="PDUG01000004">
    <property type="protein sequence ID" value="PIC33308.1"/>
    <property type="molecule type" value="Genomic_DNA"/>
</dbReference>
<dbReference type="GO" id="GO:0097035">
    <property type="term" value="P:regulation of membrane lipid distribution"/>
    <property type="evidence" value="ECO:0007669"/>
    <property type="project" value="TreeGrafter"/>
</dbReference>
<dbReference type="InterPro" id="IPR050846">
    <property type="entry name" value="TLCD"/>
</dbReference>
<protein>
    <recommendedName>
        <fullName evidence="7">TLC domain-containing protein</fullName>
    </recommendedName>
</protein>
<feature type="transmembrane region" description="Helical" evidence="6">
    <location>
        <begin position="229"/>
        <end position="248"/>
    </location>
</feature>
<feature type="domain" description="TLC" evidence="7">
    <location>
        <begin position="56"/>
        <end position="235"/>
    </location>
</feature>
<reference evidence="9" key="1">
    <citation type="submission" date="2017-10" db="EMBL/GenBank/DDBJ databases">
        <title>Rapid genome shrinkage in a self-fertile nematode reveals novel sperm competition proteins.</title>
        <authorList>
            <person name="Yin D."/>
            <person name="Schwarz E.M."/>
            <person name="Thomas C.G."/>
            <person name="Felde R.L."/>
            <person name="Korf I.F."/>
            <person name="Cutter A.D."/>
            <person name="Schartner C.M."/>
            <person name="Ralston E.J."/>
            <person name="Meyer B.J."/>
            <person name="Haag E.S."/>
        </authorList>
    </citation>
    <scope>NUCLEOTIDE SEQUENCE [LARGE SCALE GENOMIC DNA]</scope>
    <source>
        <strain evidence="9">JU1422</strain>
    </source>
</reference>
<keyword evidence="2 5" id="KW-0812">Transmembrane</keyword>
<keyword evidence="3 6" id="KW-1133">Transmembrane helix</keyword>
<feature type="transmembrane region" description="Helical" evidence="6">
    <location>
        <begin position="61"/>
        <end position="84"/>
    </location>
</feature>
<evidence type="ECO:0000256" key="5">
    <source>
        <dbReference type="PROSITE-ProRule" id="PRU00205"/>
    </source>
</evidence>
<dbReference type="PANTHER" id="PTHR13439:SF4">
    <property type="entry name" value="TLC DOMAIN-CONTAINING PROTEIN"/>
    <property type="match status" value="1"/>
</dbReference>
<dbReference type="PROSITE" id="PS50922">
    <property type="entry name" value="TLC"/>
    <property type="match status" value="1"/>
</dbReference>
<evidence type="ECO:0000259" key="7">
    <source>
        <dbReference type="PROSITE" id="PS50922"/>
    </source>
</evidence>
<dbReference type="GO" id="GO:0005886">
    <property type="term" value="C:plasma membrane"/>
    <property type="evidence" value="ECO:0007669"/>
    <property type="project" value="TreeGrafter"/>
</dbReference>
<dbReference type="AlphaFoldDB" id="A0A2G5U1C7"/>
<sequence length="277" mass="32254">MTEDKPPLSALPEYNMPNFLNLFLPYNIIPLIIYSLIFRLARQYVKTNFWLKFEGFKRYRLQNLTICWAHAVVVGLGDLILMFTHPHEIFHEVIEWYDPIAAQLPLISVAYFFQDAIDMLMYEWSSYTLELLLHHFVTCAALVCPGVTGRFTLAAGWALLMEVNSIFLHARTILQICGLNTQFPGVFRVVVYSNIISFFFFRIISQLLWTHWAIYNVPGLHWYFEMIGLLGPIVFGCINGLLFMRLLAADGFLPENLRARFAVTRDNKNEEKEKKQN</sequence>
<gene>
    <name evidence="8" type="primary">Cni-F41H10.5</name>
    <name evidence="8" type="synonym">Cnig_chr_IV.g13333</name>
    <name evidence="8" type="ORF">B9Z55_013333</name>
</gene>
<keyword evidence="4 5" id="KW-0472">Membrane</keyword>
<evidence type="ECO:0000256" key="4">
    <source>
        <dbReference type="ARBA" id="ARBA00023136"/>
    </source>
</evidence>
<dbReference type="GO" id="GO:0007009">
    <property type="term" value="P:plasma membrane organization"/>
    <property type="evidence" value="ECO:0007669"/>
    <property type="project" value="TreeGrafter"/>
</dbReference>
<proteinExistence type="predicted"/>
<feature type="transmembrane region" description="Helical" evidence="6">
    <location>
        <begin position="20"/>
        <end position="41"/>
    </location>
</feature>
<keyword evidence="9" id="KW-1185">Reference proteome</keyword>
<dbReference type="InterPro" id="IPR006634">
    <property type="entry name" value="TLC-dom"/>
</dbReference>
<evidence type="ECO:0000256" key="3">
    <source>
        <dbReference type="ARBA" id="ARBA00022989"/>
    </source>
</evidence>
<comment type="caution">
    <text evidence="8">The sequence shown here is derived from an EMBL/GenBank/DDBJ whole genome shotgun (WGS) entry which is preliminary data.</text>
</comment>
<dbReference type="SMART" id="SM00724">
    <property type="entry name" value="TLC"/>
    <property type="match status" value="1"/>
</dbReference>
<organism evidence="8 9">
    <name type="scientific">Caenorhabditis nigoni</name>
    <dbReference type="NCBI Taxonomy" id="1611254"/>
    <lineage>
        <taxon>Eukaryota</taxon>
        <taxon>Metazoa</taxon>
        <taxon>Ecdysozoa</taxon>
        <taxon>Nematoda</taxon>
        <taxon>Chromadorea</taxon>
        <taxon>Rhabditida</taxon>
        <taxon>Rhabditina</taxon>
        <taxon>Rhabditomorpha</taxon>
        <taxon>Rhabditoidea</taxon>
        <taxon>Rhabditidae</taxon>
        <taxon>Peloderinae</taxon>
        <taxon>Caenorhabditis</taxon>
    </lineage>
</organism>
<dbReference type="Pfam" id="PF03798">
    <property type="entry name" value="TRAM_LAG1_CLN8"/>
    <property type="match status" value="1"/>
</dbReference>
<evidence type="ECO:0000256" key="1">
    <source>
        <dbReference type="ARBA" id="ARBA00004141"/>
    </source>
</evidence>
<dbReference type="GO" id="GO:0055091">
    <property type="term" value="P:phospholipid homeostasis"/>
    <property type="evidence" value="ECO:0007669"/>
    <property type="project" value="TreeGrafter"/>
</dbReference>
<dbReference type="PANTHER" id="PTHR13439">
    <property type="entry name" value="CT120 PROTEIN"/>
    <property type="match status" value="1"/>
</dbReference>
<dbReference type="GO" id="GO:0071709">
    <property type="term" value="P:membrane assembly"/>
    <property type="evidence" value="ECO:0007669"/>
    <property type="project" value="TreeGrafter"/>
</dbReference>
<evidence type="ECO:0000313" key="8">
    <source>
        <dbReference type="EMBL" id="PIC33308.1"/>
    </source>
</evidence>
<evidence type="ECO:0000256" key="6">
    <source>
        <dbReference type="SAM" id="Phobius"/>
    </source>
</evidence>
<comment type="subcellular location">
    <subcellularLocation>
        <location evidence="1">Membrane</location>
        <topology evidence="1">Multi-pass membrane protein</topology>
    </subcellularLocation>
</comment>
<accession>A0A2G5U1C7</accession>